<keyword evidence="1" id="KW-0678">Repressor</keyword>
<evidence type="ECO:0000256" key="6">
    <source>
        <dbReference type="ARBA" id="ARBA00079449"/>
    </source>
</evidence>
<reference evidence="8" key="1">
    <citation type="submission" date="2022-10" db="EMBL/GenBank/DDBJ databases">
        <title>The WGS of Solirubrobacter ginsenosidimutans DSM 21036.</title>
        <authorList>
            <person name="Jiang Z."/>
        </authorList>
    </citation>
    <scope>NUCLEOTIDE SEQUENCE</scope>
    <source>
        <strain evidence="8">DSM 21036</strain>
    </source>
</reference>
<evidence type="ECO:0000256" key="1">
    <source>
        <dbReference type="ARBA" id="ARBA00022491"/>
    </source>
</evidence>
<dbReference type="Gene3D" id="1.10.10.60">
    <property type="entry name" value="Homeodomain-like"/>
    <property type="match status" value="2"/>
</dbReference>
<evidence type="ECO:0000256" key="2">
    <source>
        <dbReference type="ARBA" id="ARBA00023015"/>
    </source>
</evidence>
<keyword evidence="2" id="KW-0805">Transcription regulation</keyword>
<dbReference type="GO" id="GO:0003700">
    <property type="term" value="F:DNA-binding transcription factor activity"/>
    <property type="evidence" value="ECO:0007669"/>
    <property type="project" value="InterPro"/>
</dbReference>
<gene>
    <name evidence="8" type="ORF">OM076_39220</name>
</gene>
<dbReference type="SUPFAM" id="SSF46689">
    <property type="entry name" value="Homeodomain-like"/>
    <property type="match status" value="1"/>
</dbReference>
<accession>A0A9X3N185</accession>
<dbReference type="PANTHER" id="PTHR11019:SF199">
    <property type="entry name" value="HTH-TYPE TRANSCRIPTIONAL REGULATOR NIMR"/>
    <property type="match status" value="1"/>
</dbReference>
<dbReference type="GO" id="GO:0043565">
    <property type="term" value="F:sequence-specific DNA binding"/>
    <property type="evidence" value="ECO:0007669"/>
    <property type="project" value="InterPro"/>
</dbReference>
<name>A0A9X3N185_9ACTN</name>
<dbReference type="CDD" id="cd06124">
    <property type="entry name" value="cupin_NimR-like_N"/>
    <property type="match status" value="1"/>
</dbReference>
<dbReference type="InterPro" id="IPR009057">
    <property type="entry name" value="Homeodomain-like_sf"/>
</dbReference>
<dbReference type="Pfam" id="PF12833">
    <property type="entry name" value="HTH_18"/>
    <property type="match status" value="1"/>
</dbReference>
<evidence type="ECO:0000313" key="8">
    <source>
        <dbReference type="EMBL" id="MDA0166362.1"/>
    </source>
</evidence>
<dbReference type="FunFam" id="1.10.10.60:FF:000132">
    <property type="entry name" value="AraC family transcriptional regulator"/>
    <property type="match status" value="1"/>
</dbReference>
<dbReference type="Pfam" id="PF02311">
    <property type="entry name" value="AraC_binding"/>
    <property type="match status" value="1"/>
</dbReference>
<dbReference type="InterPro" id="IPR018060">
    <property type="entry name" value="HTH_AraC"/>
</dbReference>
<dbReference type="RefSeq" id="WP_270045619.1">
    <property type="nucleotide sequence ID" value="NZ_JAPDOD010000064.1"/>
</dbReference>
<sequence length="245" mass="26992">MSGISHQPFAPTVTELRAGGDRIRRHRHDEHQLVYVSTGVLAVSTAGGRWVASAERAVWLPAGTWHEHRFYGASAFHAVGFDVDSAPLADREPTVIAVSPLLRELLVACTDETLSAPEVRRIRAVLRDQLRRTRQEPIMLPAAEDPRLAEACAIVASDLATPHPLAALASRVGAGERTLSRLFRDEFGMTYPQWRTRLRVFEAMILLAGGTPVTETAHRCGWATTSSFIDTFQRTMGRTPGAYRA</sequence>
<evidence type="ECO:0000313" key="9">
    <source>
        <dbReference type="Proteomes" id="UP001149140"/>
    </source>
</evidence>
<keyword evidence="3" id="KW-0238">DNA-binding</keyword>
<dbReference type="InterPro" id="IPR003313">
    <property type="entry name" value="AraC-bd"/>
</dbReference>
<dbReference type="PANTHER" id="PTHR11019">
    <property type="entry name" value="HTH-TYPE TRANSCRIPTIONAL REGULATOR NIMR"/>
    <property type="match status" value="1"/>
</dbReference>
<keyword evidence="9" id="KW-1185">Reference proteome</keyword>
<dbReference type="InterPro" id="IPR014710">
    <property type="entry name" value="RmlC-like_jellyroll"/>
</dbReference>
<dbReference type="AlphaFoldDB" id="A0A9X3N185"/>
<organism evidence="8 9">
    <name type="scientific">Solirubrobacter ginsenosidimutans</name>
    <dbReference type="NCBI Taxonomy" id="490573"/>
    <lineage>
        <taxon>Bacteria</taxon>
        <taxon>Bacillati</taxon>
        <taxon>Actinomycetota</taxon>
        <taxon>Thermoleophilia</taxon>
        <taxon>Solirubrobacterales</taxon>
        <taxon>Solirubrobacteraceae</taxon>
        <taxon>Solirubrobacter</taxon>
    </lineage>
</organism>
<proteinExistence type="predicted"/>
<evidence type="ECO:0000256" key="3">
    <source>
        <dbReference type="ARBA" id="ARBA00023125"/>
    </source>
</evidence>
<comment type="caution">
    <text evidence="8">The sequence shown here is derived from an EMBL/GenBank/DDBJ whole genome shotgun (WGS) entry which is preliminary data.</text>
</comment>
<evidence type="ECO:0000256" key="4">
    <source>
        <dbReference type="ARBA" id="ARBA00023163"/>
    </source>
</evidence>
<dbReference type="EMBL" id="JAPDOD010000064">
    <property type="protein sequence ID" value="MDA0166362.1"/>
    <property type="molecule type" value="Genomic_DNA"/>
</dbReference>
<dbReference type="SUPFAM" id="SSF51182">
    <property type="entry name" value="RmlC-like cupins"/>
    <property type="match status" value="1"/>
</dbReference>
<protein>
    <recommendedName>
        <fullName evidence="5">HTH-type transcriptional regulator RipA</fullName>
    </recommendedName>
    <alternativeName>
        <fullName evidence="6">Repressor of iron proteins A</fullName>
    </alternativeName>
</protein>
<dbReference type="SMART" id="SM00342">
    <property type="entry name" value="HTH_ARAC"/>
    <property type="match status" value="1"/>
</dbReference>
<keyword evidence="4" id="KW-0804">Transcription</keyword>
<dbReference type="PROSITE" id="PS01124">
    <property type="entry name" value="HTH_ARAC_FAMILY_2"/>
    <property type="match status" value="1"/>
</dbReference>
<dbReference type="Proteomes" id="UP001149140">
    <property type="component" value="Unassembled WGS sequence"/>
</dbReference>
<evidence type="ECO:0000256" key="5">
    <source>
        <dbReference type="ARBA" id="ARBA00074140"/>
    </source>
</evidence>
<feature type="domain" description="HTH araC/xylS-type" evidence="7">
    <location>
        <begin position="149"/>
        <end position="245"/>
    </location>
</feature>
<dbReference type="InterPro" id="IPR011051">
    <property type="entry name" value="RmlC_Cupin_sf"/>
</dbReference>
<evidence type="ECO:0000259" key="7">
    <source>
        <dbReference type="PROSITE" id="PS01124"/>
    </source>
</evidence>
<dbReference type="Gene3D" id="2.60.120.10">
    <property type="entry name" value="Jelly Rolls"/>
    <property type="match status" value="1"/>
</dbReference>